<keyword evidence="3" id="KW-1185">Reference proteome</keyword>
<organism evidence="2 3">
    <name type="scientific">Caerostris darwini</name>
    <dbReference type="NCBI Taxonomy" id="1538125"/>
    <lineage>
        <taxon>Eukaryota</taxon>
        <taxon>Metazoa</taxon>
        <taxon>Ecdysozoa</taxon>
        <taxon>Arthropoda</taxon>
        <taxon>Chelicerata</taxon>
        <taxon>Arachnida</taxon>
        <taxon>Araneae</taxon>
        <taxon>Araneomorphae</taxon>
        <taxon>Entelegynae</taxon>
        <taxon>Araneoidea</taxon>
        <taxon>Araneidae</taxon>
        <taxon>Caerostris</taxon>
    </lineage>
</organism>
<protein>
    <submittedName>
        <fullName evidence="2">Uncharacterized protein</fullName>
    </submittedName>
</protein>
<sequence>MFQKKSQTGGKTRIILSSKSLPNDKWPLLNCALGVTELHKQAFTAEREKKSILAFNAQNILIVSSFLWNPYLRAGLNIKRLHGKYKREKGEGIDLPPQEKDKGQLHEQGKEGG</sequence>
<evidence type="ECO:0000256" key="1">
    <source>
        <dbReference type="SAM" id="MobiDB-lite"/>
    </source>
</evidence>
<feature type="region of interest" description="Disordered" evidence="1">
    <location>
        <begin position="89"/>
        <end position="113"/>
    </location>
</feature>
<dbReference type="AlphaFoldDB" id="A0AAV4R715"/>
<evidence type="ECO:0000313" key="2">
    <source>
        <dbReference type="EMBL" id="GIY18113.1"/>
    </source>
</evidence>
<name>A0AAV4R715_9ARAC</name>
<comment type="caution">
    <text evidence="2">The sequence shown here is derived from an EMBL/GenBank/DDBJ whole genome shotgun (WGS) entry which is preliminary data.</text>
</comment>
<accession>A0AAV4R715</accession>
<evidence type="ECO:0000313" key="3">
    <source>
        <dbReference type="Proteomes" id="UP001054837"/>
    </source>
</evidence>
<reference evidence="2 3" key="1">
    <citation type="submission" date="2021-06" db="EMBL/GenBank/DDBJ databases">
        <title>Caerostris darwini draft genome.</title>
        <authorList>
            <person name="Kono N."/>
            <person name="Arakawa K."/>
        </authorList>
    </citation>
    <scope>NUCLEOTIDE SEQUENCE [LARGE SCALE GENOMIC DNA]</scope>
</reference>
<dbReference type="Proteomes" id="UP001054837">
    <property type="component" value="Unassembled WGS sequence"/>
</dbReference>
<dbReference type="EMBL" id="BPLQ01005868">
    <property type="protein sequence ID" value="GIY18113.1"/>
    <property type="molecule type" value="Genomic_DNA"/>
</dbReference>
<gene>
    <name evidence="2" type="ORF">CDAR_615151</name>
</gene>
<proteinExistence type="predicted"/>